<evidence type="ECO:0000256" key="2">
    <source>
        <dbReference type="ARBA" id="ARBA00022692"/>
    </source>
</evidence>
<accession>A0AAE1FP70</accession>
<dbReference type="GO" id="GO:0031902">
    <property type="term" value="C:late endosome membrane"/>
    <property type="evidence" value="ECO:0007669"/>
    <property type="project" value="TreeGrafter"/>
</dbReference>
<feature type="domain" description="MENTAL" evidence="6">
    <location>
        <begin position="40"/>
        <end position="214"/>
    </location>
</feature>
<dbReference type="PROSITE" id="PS50848">
    <property type="entry name" value="START"/>
    <property type="match status" value="1"/>
</dbReference>
<organism evidence="7 8">
    <name type="scientific">Petrolisthes cinctipes</name>
    <name type="common">Flat porcelain crab</name>
    <dbReference type="NCBI Taxonomy" id="88211"/>
    <lineage>
        <taxon>Eukaryota</taxon>
        <taxon>Metazoa</taxon>
        <taxon>Ecdysozoa</taxon>
        <taxon>Arthropoda</taxon>
        <taxon>Crustacea</taxon>
        <taxon>Multicrustacea</taxon>
        <taxon>Malacostraca</taxon>
        <taxon>Eumalacostraca</taxon>
        <taxon>Eucarida</taxon>
        <taxon>Decapoda</taxon>
        <taxon>Pleocyemata</taxon>
        <taxon>Anomura</taxon>
        <taxon>Galatheoidea</taxon>
        <taxon>Porcellanidae</taxon>
        <taxon>Petrolisthes</taxon>
    </lineage>
</organism>
<keyword evidence="3 4" id="KW-0472">Membrane</keyword>
<evidence type="ECO:0000256" key="3">
    <source>
        <dbReference type="ARBA" id="ARBA00023136"/>
    </source>
</evidence>
<dbReference type="PRINTS" id="PR00978">
    <property type="entry name" value="STARPROTEIN"/>
</dbReference>
<dbReference type="GO" id="GO:0099044">
    <property type="term" value="P:vesicle tethering to endoplasmic reticulum"/>
    <property type="evidence" value="ECO:0007669"/>
    <property type="project" value="TreeGrafter"/>
</dbReference>
<proteinExistence type="predicted"/>
<dbReference type="GO" id="GO:0005765">
    <property type="term" value="C:lysosomal membrane"/>
    <property type="evidence" value="ECO:0007669"/>
    <property type="project" value="TreeGrafter"/>
</dbReference>
<dbReference type="GO" id="GO:0140284">
    <property type="term" value="C:endoplasmic reticulum-endosome membrane contact site"/>
    <property type="evidence" value="ECO:0007669"/>
    <property type="project" value="TreeGrafter"/>
</dbReference>
<evidence type="ECO:0000259" key="6">
    <source>
        <dbReference type="PROSITE" id="PS51439"/>
    </source>
</evidence>
<evidence type="ECO:0000313" key="8">
    <source>
        <dbReference type="Proteomes" id="UP001286313"/>
    </source>
</evidence>
<evidence type="ECO:0000259" key="5">
    <source>
        <dbReference type="PROSITE" id="PS50848"/>
    </source>
</evidence>
<dbReference type="PROSITE" id="PS51439">
    <property type="entry name" value="MENTAL"/>
    <property type="match status" value="1"/>
</dbReference>
<dbReference type="InterPro" id="IPR023393">
    <property type="entry name" value="START-like_dom_sf"/>
</dbReference>
<comment type="caution">
    <text evidence="7">The sequence shown here is derived from an EMBL/GenBank/DDBJ whole genome shotgun (WGS) entry which is preliminary data.</text>
</comment>
<dbReference type="EMBL" id="JAWQEG010001731">
    <property type="protein sequence ID" value="KAK3877055.1"/>
    <property type="molecule type" value="Genomic_DNA"/>
</dbReference>
<dbReference type="Proteomes" id="UP001286313">
    <property type="component" value="Unassembled WGS sequence"/>
</dbReference>
<comment type="subcellular location">
    <subcellularLocation>
        <location evidence="1">Membrane</location>
        <topology evidence="1">Multi-pass membrane protein</topology>
    </subcellularLocation>
</comment>
<dbReference type="GO" id="GO:0005789">
    <property type="term" value="C:endoplasmic reticulum membrane"/>
    <property type="evidence" value="ECO:0007669"/>
    <property type="project" value="TreeGrafter"/>
</dbReference>
<reference evidence="7" key="1">
    <citation type="submission" date="2023-10" db="EMBL/GenBank/DDBJ databases">
        <title>Genome assemblies of two species of porcelain crab, Petrolisthes cinctipes and Petrolisthes manimaculis (Anomura: Porcellanidae).</title>
        <authorList>
            <person name="Angst P."/>
        </authorList>
    </citation>
    <scope>NUCLEOTIDE SEQUENCE</scope>
    <source>
        <strain evidence="7">PB745_01</strain>
        <tissue evidence="7">Gill</tissue>
    </source>
</reference>
<evidence type="ECO:0000256" key="4">
    <source>
        <dbReference type="SAM" id="Phobius"/>
    </source>
</evidence>
<dbReference type="InterPro" id="IPR000799">
    <property type="entry name" value="StAR-like"/>
</dbReference>
<dbReference type="Pfam" id="PF01852">
    <property type="entry name" value="START"/>
    <property type="match status" value="1"/>
</dbReference>
<sequence>MFRSASTLSPMAAGPGSINTVSSDFWLANHLPGMQINGRMSAVRRFFCLFVTFDFLFTALFWAICILIESGGEYHALVDEIIQYNIKTSFFDIVMVASSRFTILLLFYALLHINHWWMVAITTALSCAFFIVKSLMYKWKSKSSQPFEVTLLLLSFFISWIEAWFVDFRVLPQEGRAMRVLEAATNCNQTESDPLLPRLERVRDYLSHYTETIGDFYSPMESPIGSDDEDEYNIPNAQKKQLSPEERELQTIAGEALQKSLEVLSSSGWKLEKESSHGDTIYSKLGPRGTKIYKLNSVVDVDPSILFDELTHRIENMPAWNKALTMAKVVQRVDNNTDVVHQIAAEGPSGMVTARDFVTVRRWKKSEDSWVSAAVSVTHKDEPPQKSIVRGENGPGCWVFRAIEGSGKKCSFQWLLDTDLKGWIPQYILDQALSYAMTDFMSCLRAHVLTLKAASASAAAAPSSHRRYAR</sequence>
<dbReference type="GO" id="GO:0008289">
    <property type="term" value="F:lipid binding"/>
    <property type="evidence" value="ECO:0007669"/>
    <property type="project" value="InterPro"/>
</dbReference>
<feature type="transmembrane region" description="Helical" evidence="4">
    <location>
        <begin position="42"/>
        <end position="68"/>
    </location>
</feature>
<keyword evidence="2 4" id="KW-0812">Transmembrane</keyword>
<keyword evidence="8" id="KW-1185">Reference proteome</keyword>
<dbReference type="InterPro" id="IPR002913">
    <property type="entry name" value="START_lipid-bd_dom"/>
</dbReference>
<dbReference type="Pfam" id="PF10457">
    <property type="entry name" value="MENTAL"/>
    <property type="match status" value="1"/>
</dbReference>
<dbReference type="PANTHER" id="PTHR46121">
    <property type="entry name" value="STEROIDOGENIC ACUTE REGULATORY PROTEIN-LIKE"/>
    <property type="match status" value="1"/>
</dbReference>
<dbReference type="Gene3D" id="3.30.530.20">
    <property type="match status" value="1"/>
</dbReference>
<dbReference type="PANTHER" id="PTHR46121:SF4">
    <property type="entry name" value="STEROIDOGENIC ACUTE REGULATORY PROTEIN-LIKE"/>
    <property type="match status" value="1"/>
</dbReference>
<name>A0AAE1FP70_PETCI</name>
<keyword evidence="4" id="KW-1133">Transmembrane helix</keyword>
<feature type="transmembrane region" description="Helical" evidence="4">
    <location>
        <begin position="149"/>
        <end position="166"/>
    </location>
</feature>
<dbReference type="InterPro" id="IPR051869">
    <property type="entry name" value="STARD3"/>
</dbReference>
<feature type="transmembrane region" description="Helical" evidence="4">
    <location>
        <begin position="116"/>
        <end position="137"/>
    </location>
</feature>
<gene>
    <name evidence="7" type="ORF">Pcinc_018213</name>
</gene>
<dbReference type="SMART" id="SM00234">
    <property type="entry name" value="START"/>
    <property type="match status" value="1"/>
</dbReference>
<feature type="domain" description="START" evidence="5">
    <location>
        <begin position="265"/>
        <end position="453"/>
    </location>
</feature>
<dbReference type="SUPFAM" id="SSF55961">
    <property type="entry name" value="Bet v1-like"/>
    <property type="match status" value="1"/>
</dbReference>
<evidence type="ECO:0000256" key="1">
    <source>
        <dbReference type="ARBA" id="ARBA00004141"/>
    </source>
</evidence>
<evidence type="ECO:0008006" key="9">
    <source>
        <dbReference type="Google" id="ProtNLM"/>
    </source>
</evidence>
<evidence type="ECO:0000313" key="7">
    <source>
        <dbReference type="EMBL" id="KAK3877055.1"/>
    </source>
</evidence>
<dbReference type="InterPro" id="IPR019498">
    <property type="entry name" value="MENTAL"/>
</dbReference>
<dbReference type="AlphaFoldDB" id="A0AAE1FP70"/>
<protein>
    <recommendedName>
        <fullName evidence="9">StAR-related lipid transfer protein 3</fullName>
    </recommendedName>
</protein>